<keyword evidence="1" id="KW-0472">Membrane</keyword>
<dbReference type="Proteomes" id="UP001304769">
    <property type="component" value="Unassembled WGS sequence"/>
</dbReference>
<dbReference type="RefSeq" id="WP_323279931.1">
    <property type="nucleotide sequence ID" value="NZ_JAYGGQ010000012.1"/>
</dbReference>
<evidence type="ECO:0000313" key="4">
    <source>
        <dbReference type="Proteomes" id="UP001304769"/>
    </source>
</evidence>
<dbReference type="Pfam" id="PF07811">
    <property type="entry name" value="TadE"/>
    <property type="match status" value="1"/>
</dbReference>
<dbReference type="InterPro" id="IPR012495">
    <property type="entry name" value="TadE-like_dom"/>
</dbReference>
<evidence type="ECO:0000256" key="1">
    <source>
        <dbReference type="SAM" id="Phobius"/>
    </source>
</evidence>
<comment type="caution">
    <text evidence="3">The sequence shown here is derived from an EMBL/GenBank/DDBJ whole genome shotgun (WGS) entry which is preliminary data.</text>
</comment>
<feature type="domain" description="TadE-like" evidence="2">
    <location>
        <begin position="10"/>
        <end position="52"/>
    </location>
</feature>
<reference evidence="3 4" key="1">
    <citation type="submission" date="2023-12" db="EMBL/GenBank/DDBJ databases">
        <title>Sinomonas terricola sp. nov, isolated from litchi orchard soil in Guangdong, PR China.</title>
        <authorList>
            <person name="Jiaxin W."/>
            <person name="Yang Z."/>
            <person name="Honghui Z."/>
        </authorList>
    </citation>
    <scope>NUCLEOTIDE SEQUENCE [LARGE SCALE GENOMIC DNA]</scope>
    <source>
        <strain evidence="3 4">JGH33</strain>
    </source>
</reference>
<accession>A0ABU5TA98</accession>
<keyword evidence="1" id="KW-0812">Transmembrane</keyword>
<feature type="transmembrane region" description="Helical" evidence="1">
    <location>
        <begin position="16"/>
        <end position="37"/>
    </location>
</feature>
<keyword evidence="1" id="KW-1133">Transmembrane helix</keyword>
<protein>
    <submittedName>
        <fullName evidence="3">TadE family protein</fullName>
    </submittedName>
</protein>
<keyword evidence="4" id="KW-1185">Reference proteome</keyword>
<gene>
    <name evidence="3" type="ORF">SPF06_14970</name>
</gene>
<sequence length="126" mass="12803">MRSLGAGERGSAPADFVLVGSLATVLALGIVQLALILHMRNCLVDAAASAARYGSLADRSRDQARDRAEELVTSSVGSSYASDISVLDAKIGGVDAVEVRIRAPLPIIGLLGPAGTIEVAGHAPAL</sequence>
<evidence type="ECO:0000313" key="3">
    <source>
        <dbReference type="EMBL" id="MEA5456036.1"/>
    </source>
</evidence>
<name>A0ABU5TA98_9MICC</name>
<proteinExistence type="predicted"/>
<organism evidence="3 4">
    <name type="scientific">Sinomonas terricola</name>
    <dbReference type="NCBI Taxonomy" id="3110330"/>
    <lineage>
        <taxon>Bacteria</taxon>
        <taxon>Bacillati</taxon>
        <taxon>Actinomycetota</taxon>
        <taxon>Actinomycetes</taxon>
        <taxon>Micrococcales</taxon>
        <taxon>Micrococcaceae</taxon>
        <taxon>Sinomonas</taxon>
    </lineage>
</organism>
<evidence type="ECO:0000259" key="2">
    <source>
        <dbReference type="Pfam" id="PF07811"/>
    </source>
</evidence>
<dbReference type="EMBL" id="JAYGGQ010000012">
    <property type="protein sequence ID" value="MEA5456036.1"/>
    <property type="molecule type" value="Genomic_DNA"/>
</dbReference>